<keyword evidence="1" id="KW-0732">Signal</keyword>
<evidence type="ECO:0000256" key="1">
    <source>
        <dbReference type="SAM" id="SignalP"/>
    </source>
</evidence>
<dbReference type="RefSeq" id="WP_367877249.1">
    <property type="nucleotide sequence ID" value="NZ_JBFNXX010000005.1"/>
</dbReference>
<dbReference type="EMBL" id="JBFNXX010000005">
    <property type="protein sequence ID" value="MEW9919542.1"/>
    <property type="molecule type" value="Genomic_DNA"/>
</dbReference>
<protein>
    <recommendedName>
        <fullName evidence="4">DUF2946 domain-containing protein</fullName>
    </recommendedName>
</protein>
<dbReference type="Proteomes" id="UP001556098">
    <property type="component" value="Unassembled WGS sequence"/>
</dbReference>
<feature type="signal peptide" evidence="1">
    <location>
        <begin position="1"/>
        <end position="23"/>
    </location>
</feature>
<evidence type="ECO:0000313" key="2">
    <source>
        <dbReference type="EMBL" id="MEW9919542.1"/>
    </source>
</evidence>
<reference evidence="2 3" key="1">
    <citation type="submission" date="2024-07" db="EMBL/GenBank/DDBJ databases">
        <title>Marimonas sp.nov., isolated from tidal-flat sediment.</title>
        <authorList>
            <person name="Jayan J.N."/>
            <person name="Lee S.S."/>
        </authorList>
    </citation>
    <scope>NUCLEOTIDE SEQUENCE [LARGE SCALE GENOMIC DNA]</scope>
    <source>
        <strain evidence="2 3">MJW-29</strain>
    </source>
</reference>
<feature type="chain" id="PRO_5046161436" description="DUF2946 domain-containing protein" evidence="1">
    <location>
        <begin position="24"/>
        <end position="114"/>
    </location>
</feature>
<gene>
    <name evidence="2" type="ORF">AB2B41_08010</name>
</gene>
<evidence type="ECO:0000313" key="3">
    <source>
        <dbReference type="Proteomes" id="UP001556098"/>
    </source>
</evidence>
<keyword evidence="3" id="KW-1185">Reference proteome</keyword>
<proteinExistence type="predicted"/>
<name>A0ABV3RKN4_9RHOB</name>
<organism evidence="2 3">
    <name type="scientific">Sulfitobacter sediminis</name>
    <dbReference type="NCBI Taxonomy" id="3234186"/>
    <lineage>
        <taxon>Bacteria</taxon>
        <taxon>Pseudomonadati</taxon>
        <taxon>Pseudomonadota</taxon>
        <taxon>Alphaproteobacteria</taxon>
        <taxon>Rhodobacterales</taxon>
        <taxon>Roseobacteraceae</taxon>
        <taxon>Sulfitobacter</taxon>
    </lineage>
</organism>
<evidence type="ECO:0008006" key="4">
    <source>
        <dbReference type="Google" id="ProtNLM"/>
    </source>
</evidence>
<sequence>MTPRGLISLCLALMLALTSQVMAVTRVSADATGQMVLCVGAEIVTVYVDEEGQPTAAPHRCPDCALSEGFVPEPPRLMAPQEVAAAFLVAESAKSILRAERSPKPHTRAPPIPV</sequence>
<comment type="caution">
    <text evidence="2">The sequence shown here is derived from an EMBL/GenBank/DDBJ whole genome shotgun (WGS) entry which is preliminary data.</text>
</comment>
<accession>A0ABV3RKN4</accession>